<accession>A0A6H2DJA3</accession>
<dbReference type="EMBL" id="CP051217">
    <property type="protein sequence ID" value="QJB68759.1"/>
    <property type="molecule type" value="Genomic_DNA"/>
</dbReference>
<dbReference type="PRINTS" id="PR00080">
    <property type="entry name" value="SDRFAMILY"/>
</dbReference>
<dbReference type="InterPro" id="IPR002347">
    <property type="entry name" value="SDR_fam"/>
</dbReference>
<dbReference type="InterPro" id="IPR020904">
    <property type="entry name" value="Sc_DH/Rdtase_CS"/>
</dbReference>
<dbReference type="AlphaFoldDB" id="A0A6H2DJA3"/>
<comment type="similarity">
    <text evidence="1">Belongs to the short-chain dehydrogenases/reductases (SDR) family.</text>
</comment>
<dbReference type="GO" id="GO:0016491">
    <property type="term" value="F:oxidoreductase activity"/>
    <property type="evidence" value="ECO:0007669"/>
    <property type="project" value="TreeGrafter"/>
</dbReference>
<keyword evidence="3" id="KW-1185">Reference proteome</keyword>
<dbReference type="Proteomes" id="UP000501600">
    <property type="component" value="Chromosome"/>
</dbReference>
<evidence type="ECO:0000313" key="3">
    <source>
        <dbReference type="Proteomes" id="UP000501600"/>
    </source>
</evidence>
<name>A0A6H2DJA3_9SPHN</name>
<dbReference type="PROSITE" id="PS00061">
    <property type="entry name" value="ADH_SHORT"/>
    <property type="match status" value="1"/>
</dbReference>
<dbReference type="PANTHER" id="PTHR43313:SF1">
    <property type="entry name" value="3BETA-HYDROXYSTEROID DEHYDROGENASE DHS-16"/>
    <property type="match status" value="1"/>
</dbReference>
<proteinExistence type="inferred from homology"/>
<organism evidence="2 3">
    <name type="scientific">Parasphingorhabdus halotolerans</name>
    <dbReference type="NCBI Taxonomy" id="2725558"/>
    <lineage>
        <taxon>Bacteria</taxon>
        <taxon>Pseudomonadati</taxon>
        <taxon>Pseudomonadota</taxon>
        <taxon>Alphaproteobacteria</taxon>
        <taxon>Sphingomonadales</taxon>
        <taxon>Sphingomonadaceae</taxon>
        <taxon>Parasphingorhabdus</taxon>
    </lineage>
</organism>
<dbReference type="KEGG" id="phao:HF685_05260"/>
<protein>
    <submittedName>
        <fullName evidence="2">SDR family NAD(P)-dependent oxidoreductase</fullName>
    </submittedName>
</protein>
<dbReference type="Pfam" id="PF00106">
    <property type="entry name" value="adh_short"/>
    <property type="match status" value="1"/>
</dbReference>
<dbReference type="InterPro" id="IPR036291">
    <property type="entry name" value="NAD(P)-bd_dom_sf"/>
</dbReference>
<dbReference type="GO" id="GO:0008202">
    <property type="term" value="P:steroid metabolic process"/>
    <property type="evidence" value="ECO:0007669"/>
    <property type="project" value="TreeGrafter"/>
</dbReference>
<dbReference type="Gene3D" id="3.40.50.720">
    <property type="entry name" value="NAD(P)-binding Rossmann-like Domain"/>
    <property type="match status" value="1"/>
</dbReference>
<evidence type="ECO:0000256" key="1">
    <source>
        <dbReference type="RuleBase" id="RU000363"/>
    </source>
</evidence>
<evidence type="ECO:0000313" key="2">
    <source>
        <dbReference type="EMBL" id="QJB68759.1"/>
    </source>
</evidence>
<dbReference type="PANTHER" id="PTHR43313">
    <property type="entry name" value="SHORT-CHAIN DEHYDROGENASE/REDUCTASE FAMILY 9C"/>
    <property type="match status" value="1"/>
</dbReference>
<dbReference type="PRINTS" id="PR00081">
    <property type="entry name" value="GDHRDH"/>
</dbReference>
<gene>
    <name evidence="2" type="ORF">HF685_05260</name>
</gene>
<reference evidence="2 3" key="1">
    <citation type="submission" date="2020-04" db="EMBL/GenBank/DDBJ databases">
        <title>Genome sequence for Sphingorhabdus sp. strain M1.</title>
        <authorList>
            <person name="Park S.-J."/>
        </authorList>
    </citation>
    <scope>NUCLEOTIDE SEQUENCE [LARGE SCALE GENOMIC DNA]</scope>
    <source>
        <strain evidence="2 3">JK6</strain>
    </source>
</reference>
<sequence length="290" mass="30837">MSQKTAFITGAAMGMGALKAKTLAARGWKVFAGVLPGADTSELGTHENIVAVEQDVSSDSSVTASAEIVEKELAGAPLDLLINNAGIANGAVGVIEGVSIEAAKKLFEINTWGTLRVCQAFLPAIRRGAPHSRIINFASGAVKANPAASGIYNMSKHAVVGLTRTLRNEMAPFGIEVTAVEPGAVKTHMTANAGETTKDIWTKVSQEMNDIYGPHLKETTTVKMVEAIEKGNEPQVVVDQVLGLLEKKNWKPSYLVGNDVKALGPMYKILPERTFEKILQKAVGIPQYKG</sequence>
<dbReference type="SUPFAM" id="SSF51735">
    <property type="entry name" value="NAD(P)-binding Rossmann-fold domains"/>
    <property type="match status" value="1"/>
</dbReference>
<dbReference type="RefSeq" id="WP_168818601.1">
    <property type="nucleotide sequence ID" value="NZ_CP051217.1"/>
</dbReference>